<reference evidence="2 3" key="1">
    <citation type="journal article" date="2016" name="Nat. Commun.">
        <title>Thousands of microbial genomes shed light on interconnected biogeochemical processes in an aquifer system.</title>
        <authorList>
            <person name="Anantharaman K."/>
            <person name="Brown C.T."/>
            <person name="Hug L.A."/>
            <person name="Sharon I."/>
            <person name="Castelle C.J."/>
            <person name="Probst A.J."/>
            <person name="Thomas B.C."/>
            <person name="Singh A."/>
            <person name="Wilkins M.J."/>
            <person name="Karaoz U."/>
            <person name="Brodie E.L."/>
            <person name="Williams K.H."/>
            <person name="Hubbard S.S."/>
            <person name="Banfield J.F."/>
        </authorList>
    </citation>
    <scope>NUCLEOTIDE SEQUENCE [LARGE SCALE GENOMIC DNA]</scope>
</reference>
<dbReference type="InterPro" id="IPR050469">
    <property type="entry name" value="Diguanylate_Cyclase"/>
</dbReference>
<evidence type="ECO:0000313" key="3">
    <source>
        <dbReference type="Proteomes" id="UP000178951"/>
    </source>
</evidence>
<evidence type="ECO:0000259" key="1">
    <source>
        <dbReference type="PROSITE" id="PS50887"/>
    </source>
</evidence>
<dbReference type="Proteomes" id="UP000178951">
    <property type="component" value="Unassembled WGS sequence"/>
</dbReference>
<gene>
    <name evidence="2" type="ORF">A2311_01730</name>
</gene>
<dbReference type="SMART" id="SM00065">
    <property type="entry name" value="GAF"/>
    <property type="match status" value="1"/>
</dbReference>
<dbReference type="STRING" id="1802583.A2311_01730"/>
<dbReference type="InterPro" id="IPR043128">
    <property type="entry name" value="Rev_trsase/Diguanyl_cyclase"/>
</dbReference>
<dbReference type="InterPro" id="IPR003018">
    <property type="entry name" value="GAF"/>
</dbReference>
<dbReference type="Gene3D" id="3.30.450.40">
    <property type="match status" value="1"/>
</dbReference>
<sequence length="699" mass="77798">MAGMEITRWRPGGSPGGSKLANPVKALQRLGVAVTSPFGVQRALQQITSLTPGLVALTQQIDGAILDLHVDVALSCETLELALTHWQKVLATHGEDLRALVVEKSLDGRKVSFSPALYSQERHQQVVAERFRSAALAHRALACRLTTAETRDQAEEAVAEVVLNYFGASRVAVYDVTEDGYVRISHAYLGRGAAQRYNPESHFFQWLSPTEYSGEAMELVVKKQEPYVLVDNPAADPLCGKIQPDGGRLAFESHPFVIISEQDNAGNVWRVYKVDWEKPSDVNIFGRSIQGLFHDLGEVKRRLVLQEQRAMLDAVTQIVSGADALDSILSNIYPQLATFFMGQTEGTLPDSITIMMFDREANALVTRSSWTPLGISQREYFSGPGDNSIGWSIFDLGESIYMRDLPGLPPGKIAWLRGQKGSLIGTPIIIDGQRLGVIVVSSQQQNAFTMGQVRIMEGLANRLGPSFLRINQQLERANLDTKFGDVKFGLKVYHAGYLLKRLQREIAWRERSPNEAQPMALIYGDVDWFKHLNEAWLHADVDYVLAEVFRRLLLNIRERNHVREGEIYRHGGEEIAARLNVSAAEAKLIAERMRAEIERPITVVIPYNDEEAAESVAEKIREGIKKYDKAGIELESIEVVRRRGGQIFLKVTVRKTISLGVAIYRPGDTADSLLHRAEALASLAKSRGRNQVVTEDSLP</sequence>
<dbReference type="Pfam" id="PF00990">
    <property type="entry name" value="GGDEF"/>
    <property type="match status" value="1"/>
</dbReference>
<dbReference type="SUPFAM" id="SSF55073">
    <property type="entry name" value="Nucleotide cyclase"/>
    <property type="match status" value="1"/>
</dbReference>
<dbReference type="PROSITE" id="PS50887">
    <property type="entry name" value="GGDEF"/>
    <property type="match status" value="1"/>
</dbReference>
<evidence type="ECO:0000313" key="2">
    <source>
        <dbReference type="EMBL" id="OGC30683.1"/>
    </source>
</evidence>
<dbReference type="PANTHER" id="PTHR45138">
    <property type="entry name" value="REGULATORY COMPONENTS OF SENSORY TRANSDUCTION SYSTEM"/>
    <property type="match status" value="1"/>
</dbReference>
<dbReference type="GO" id="GO:0043709">
    <property type="term" value="P:cell adhesion involved in single-species biofilm formation"/>
    <property type="evidence" value="ECO:0007669"/>
    <property type="project" value="TreeGrafter"/>
</dbReference>
<dbReference type="GO" id="GO:1902201">
    <property type="term" value="P:negative regulation of bacterial-type flagellum-dependent cell motility"/>
    <property type="evidence" value="ECO:0007669"/>
    <property type="project" value="TreeGrafter"/>
</dbReference>
<organism evidence="2 3">
    <name type="scientific">candidate division WOR-1 bacterium RIFOXYB2_FULL_48_7</name>
    <dbReference type="NCBI Taxonomy" id="1802583"/>
    <lineage>
        <taxon>Bacteria</taxon>
        <taxon>Bacillati</taxon>
        <taxon>Saganbacteria</taxon>
    </lineage>
</organism>
<comment type="caution">
    <text evidence="2">The sequence shown here is derived from an EMBL/GenBank/DDBJ whole genome shotgun (WGS) entry which is preliminary data.</text>
</comment>
<feature type="domain" description="GGDEF" evidence="1">
    <location>
        <begin position="517"/>
        <end position="697"/>
    </location>
</feature>
<dbReference type="Pfam" id="PF01590">
    <property type="entry name" value="GAF"/>
    <property type="match status" value="1"/>
</dbReference>
<dbReference type="InterPro" id="IPR029016">
    <property type="entry name" value="GAF-like_dom_sf"/>
</dbReference>
<accession>A0A1F4TF60</accession>
<dbReference type="SUPFAM" id="SSF55781">
    <property type="entry name" value="GAF domain-like"/>
    <property type="match status" value="1"/>
</dbReference>
<dbReference type="AlphaFoldDB" id="A0A1F4TF60"/>
<dbReference type="SMART" id="SM00267">
    <property type="entry name" value="GGDEF"/>
    <property type="match status" value="1"/>
</dbReference>
<dbReference type="InterPro" id="IPR029787">
    <property type="entry name" value="Nucleotide_cyclase"/>
</dbReference>
<dbReference type="InterPro" id="IPR000160">
    <property type="entry name" value="GGDEF_dom"/>
</dbReference>
<protein>
    <recommendedName>
        <fullName evidence="1">GGDEF domain-containing protein</fullName>
    </recommendedName>
</protein>
<dbReference type="NCBIfam" id="TIGR00254">
    <property type="entry name" value="GGDEF"/>
    <property type="match status" value="1"/>
</dbReference>
<dbReference type="GO" id="GO:0052621">
    <property type="term" value="F:diguanylate cyclase activity"/>
    <property type="evidence" value="ECO:0007669"/>
    <property type="project" value="TreeGrafter"/>
</dbReference>
<dbReference type="Gene3D" id="3.30.70.270">
    <property type="match status" value="2"/>
</dbReference>
<dbReference type="PANTHER" id="PTHR45138:SF9">
    <property type="entry name" value="DIGUANYLATE CYCLASE DGCM-RELATED"/>
    <property type="match status" value="1"/>
</dbReference>
<dbReference type="EMBL" id="MEUF01000088">
    <property type="protein sequence ID" value="OGC30683.1"/>
    <property type="molecule type" value="Genomic_DNA"/>
</dbReference>
<proteinExistence type="predicted"/>
<dbReference type="CDD" id="cd01949">
    <property type="entry name" value="GGDEF"/>
    <property type="match status" value="1"/>
</dbReference>
<name>A0A1F4TF60_UNCSA</name>
<dbReference type="GO" id="GO:0005886">
    <property type="term" value="C:plasma membrane"/>
    <property type="evidence" value="ECO:0007669"/>
    <property type="project" value="TreeGrafter"/>
</dbReference>